<comment type="pathway">
    <text evidence="1">Pyrimidine metabolism; UMP biosynthesis via de novo pathway; UMP from orotate: step 2/2.</text>
</comment>
<sequence length="275" mass="27874">MTAAFGERLAAAAGELGQLCVGIDPHPGLLEQWGLSDDRDGLAEFTGRCVEAFAGRVALVKPQVAFFERHGALGFSVLEEAIGELRERGTLVVADAKRGDIGSTMAGYADAWLRPGSPLQCDALTVSPYLGVGALAPAVDAAVEAGAGLFVLAATSNPEAGAIQRQPGANAETLAGDVVAEVAKLAAINGDRGEGLSDFGVVVGATLSDPPGLADFPGPILLPGIGAQGASLSDIERVVAGNTARAFPNVSRAVLSAGPDIEALAERVSQFSYRG</sequence>
<dbReference type="HOGENOM" id="CLU_060704_0_0_11"/>
<evidence type="ECO:0000313" key="11">
    <source>
        <dbReference type="Proteomes" id="UP000006078"/>
    </source>
</evidence>
<dbReference type="PANTHER" id="PTHR43375:SF1">
    <property type="entry name" value="OROTIDINE 5'-PHOSPHATE DECARBOXYLASE"/>
    <property type="match status" value="1"/>
</dbReference>
<dbReference type="InterPro" id="IPR011060">
    <property type="entry name" value="RibuloseP-bd_barrel"/>
</dbReference>
<evidence type="ECO:0000259" key="8">
    <source>
        <dbReference type="SMART" id="SM00934"/>
    </source>
</evidence>
<dbReference type="InterPro" id="IPR018089">
    <property type="entry name" value="OMPdecase_AS"/>
</dbReference>
<dbReference type="SMART" id="SM00934">
    <property type="entry name" value="OMPdecase"/>
    <property type="match status" value="1"/>
</dbReference>
<dbReference type="eggNOG" id="COG0284">
    <property type="taxonomic scope" value="Bacteria"/>
</dbReference>
<dbReference type="PATRIC" id="fig|883169.3.peg.707"/>
<dbReference type="EC" id="4.1.1.23" evidence="7"/>
<organism evidence="9 12">
    <name type="scientific">Corynebacterium otitidis ATCC 51513</name>
    <dbReference type="NCBI Taxonomy" id="883169"/>
    <lineage>
        <taxon>Bacteria</taxon>
        <taxon>Bacillati</taxon>
        <taxon>Actinomycetota</taxon>
        <taxon>Actinomycetes</taxon>
        <taxon>Mycobacteriales</taxon>
        <taxon>Corynebacteriaceae</taxon>
        <taxon>Corynebacterium</taxon>
    </lineage>
</organism>
<evidence type="ECO:0000256" key="2">
    <source>
        <dbReference type="ARBA" id="ARBA00008847"/>
    </source>
</evidence>
<keyword evidence="11" id="KW-1185">Reference proteome</keyword>
<keyword evidence="4" id="KW-0665">Pyrimidine biosynthesis</keyword>
<evidence type="ECO:0000256" key="3">
    <source>
        <dbReference type="ARBA" id="ARBA00022793"/>
    </source>
</evidence>
<dbReference type="OrthoDB" id="9808470at2"/>
<name>I7IX37_9CORY</name>
<evidence type="ECO:0000256" key="1">
    <source>
        <dbReference type="ARBA" id="ARBA00004861"/>
    </source>
</evidence>
<dbReference type="SUPFAM" id="SSF51366">
    <property type="entry name" value="Ribulose-phoshate binding barrel"/>
    <property type="match status" value="1"/>
</dbReference>
<feature type="domain" description="Orotidine 5'-phosphate decarboxylase" evidence="8">
    <location>
        <begin position="18"/>
        <end position="267"/>
    </location>
</feature>
<comment type="similarity">
    <text evidence="2">Belongs to the OMP decarboxylase family. Type 2 subfamily.</text>
</comment>
<evidence type="ECO:0000256" key="7">
    <source>
        <dbReference type="NCBIfam" id="TIGR02127"/>
    </source>
</evidence>
<reference evidence="9 12" key="1">
    <citation type="journal article" date="2012" name="J. Bacteriol.">
        <title>Draft Genome Sequence of Turicella otitidis ATCC 51513, Isolated from Middle Ear Fluid from a Child with Otitis Media.</title>
        <authorList>
            <person name="Brinkrolf K."/>
            <person name="Schneider J."/>
            <person name="Knecht M."/>
            <person name="Ruckert C."/>
            <person name="Tauch A."/>
        </authorList>
    </citation>
    <scope>NUCLEOTIDE SEQUENCE [LARGE SCALE GENOMIC DNA]</scope>
    <source>
        <strain evidence="9 12">ATCC 51513</strain>
    </source>
</reference>
<dbReference type="CDD" id="cd04725">
    <property type="entry name" value="OMP_decarboxylase_like"/>
    <property type="match status" value="1"/>
</dbReference>
<dbReference type="UniPathway" id="UPA00070">
    <property type="reaction ID" value="UER00120"/>
</dbReference>
<evidence type="ECO:0000313" key="9">
    <source>
        <dbReference type="EMBL" id="CCI83498.1"/>
    </source>
</evidence>
<proteinExistence type="inferred from homology"/>
<dbReference type="GO" id="GO:0006207">
    <property type="term" value="P:'de novo' pyrimidine nucleobase biosynthetic process"/>
    <property type="evidence" value="ECO:0007669"/>
    <property type="project" value="InterPro"/>
</dbReference>
<dbReference type="InterPro" id="IPR001754">
    <property type="entry name" value="OMPdeCOase_dom"/>
</dbReference>
<dbReference type="EMBL" id="CAJZ01000109">
    <property type="protein sequence ID" value="CCI83498.1"/>
    <property type="molecule type" value="Genomic_DNA"/>
</dbReference>
<keyword evidence="3" id="KW-0210">Decarboxylase</keyword>
<dbReference type="EMBL" id="AHAE01000034">
    <property type="protein sequence ID" value="EJZ82322.1"/>
    <property type="molecule type" value="Genomic_DNA"/>
</dbReference>
<dbReference type="NCBIfam" id="TIGR02127">
    <property type="entry name" value="pyrF_sub2"/>
    <property type="match status" value="1"/>
</dbReference>
<dbReference type="AlphaFoldDB" id="I7IX37"/>
<evidence type="ECO:0000313" key="12">
    <source>
        <dbReference type="Proteomes" id="UP000011016"/>
    </source>
</evidence>
<accession>I7IX37</accession>
<evidence type="ECO:0000313" key="10">
    <source>
        <dbReference type="EMBL" id="EJZ82322.1"/>
    </source>
</evidence>
<dbReference type="Gene3D" id="3.20.20.70">
    <property type="entry name" value="Aldolase class I"/>
    <property type="match status" value="1"/>
</dbReference>
<evidence type="ECO:0000256" key="4">
    <source>
        <dbReference type="ARBA" id="ARBA00022975"/>
    </source>
</evidence>
<dbReference type="Proteomes" id="UP000006078">
    <property type="component" value="Unassembled WGS sequence"/>
</dbReference>
<dbReference type="InterPro" id="IPR011995">
    <property type="entry name" value="OMPdecase_type-2"/>
</dbReference>
<dbReference type="Pfam" id="PF00215">
    <property type="entry name" value="OMPdecase"/>
    <property type="match status" value="1"/>
</dbReference>
<dbReference type="PROSITE" id="PS00156">
    <property type="entry name" value="OMPDECASE"/>
    <property type="match status" value="1"/>
</dbReference>
<dbReference type="GO" id="GO:0044205">
    <property type="term" value="P:'de novo' UMP biosynthetic process"/>
    <property type="evidence" value="ECO:0007669"/>
    <property type="project" value="UniProtKB-UniPathway"/>
</dbReference>
<dbReference type="STRING" id="29321.AAV33_02260"/>
<comment type="catalytic activity">
    <reaction evidence="6">
        <text>orotidine 5'-phosphate + H(+) = UMP + CO2</text>
        <dbReference type="Rhea" id="RHEA:11596"/>
        <dbReference type="ChEBI" id="CHEBI:15378"/>
        <dbReference type="ChEBI" id="CHEBI:16526"/>
        <dbReference type="ChEBI" id="CHEBI:57538"/>
        <dbReference type="ChEBI" id="CHEBI:57865"/>
        <dbReference type="EC" id="4.1.1.23"/>
    </reaction>
</comment>
<reference evidence="10 11" key="2">
    <citation type="submission" date="2012-08" db="EMBL/GenBank/DDBJ databases">
        <title>The Genome Sequence of Turicella otitidis ATCC 51513.</title>
        <authorList>
            <consortium name="The Broad Institute Genome Sequencing Platform"/>
            <person name="Earl A."/>
            <person name="Ward D."/>
            <person name="Feldgarden M."/>
            <person name="Gevers D."/>
            <person name="Huys G."/>
            <person name="Walker B."/>
            <person name="Young S.K."/>
            <person name="Zeng Q."/>
            <person name="Gargeya S."/>
            <person name="Fitzgerald M."/>
            <person name="Haas B."/>
            <person name="Abouelleil A."/>
            <person name="Alvarado L."/>
            <person name="Arachchi H.M."/>
            <person name="Berlin A.M."/>
            <person name="Chapman S.B."/>
            <person name="Goldberg J."/>
            <person name="Griggs A."/>
            <person name="Gujja S."/>
            <person name="Hansen M."/>
            <person name="Howarth C."/>
            <person name="Imamovic A."/>
            <person name="Larimer J."/>
            <person name="McCowen C."/>
            <person name="Montmayeur A."/>
            <person name="Murphy C."/>
            <person name="Neiman D."/>
            <person name="Pearson M."/>
            <person name="Priest M."/>
            <person name="Roberts A."/>
            <person name="Saif S."/>
            <person name="Shea T."/>
            <person name="Sisk P."/>
            <person name="Sykes S."/>
            <person name="Wortman J."/>
            <person name="Nusbaum C."/>
            <person name="Birren B."/>
        </authorList>
    </citation>
    <scope>NUCLEOTIDE SEQUENCE [LARGE SCALE GENOMIC DNA]</scope>
    <source>
        <strain evidence="10 11">ATCC 51513</strain>
    </source>
</reference>
<dbReference type="PANTHER" id="PTHR43375">
    <property type="entry name" value="OROTIDINE 5'-PHOSPHATE DECARBOXYLASE"/>
    <property type="match status" value="1"/>
</dbReference>
<protein>
    <recommendedName>
        <fullName evidence="7">Orotidine-5'-phosphate decarboxylase</fullName>
        <ecNumber evidence="7">4.1.1.23</ecNumber>
    </recommendedName>
</protein>
<evidence type="ECO:0000256" key="6">
    <source>
        <dbReference type="ARBA" id="ARBA00049157"/>
    </source>
</evidence>
<gene>
    <name evidence="9" type="primary">pyrF</name>
    <name evidence="9" type="ORF">BN46_0766</name>
    <name evidence="10" type="ORF">HMPREF9719_00739</name>
</gene>
<dbReference type="Proteomes" id="UP000011016">
    <property type="component" value="Unassembled WGS sequence"/>
</dbReference>
<evidence type="ECO:0000256" key="5">
    <source>
        <dbReference type="ARBA" id="ARBA00023239"/>
    </source>
</evidence>
<dbReference type="RefSeq" id="WP_004600629.1">
    <property type="nucleotide sequence ID" value="NZ_HF541866.1"/>
</dbReference>
<comment type="caution">
    <text evidence="9">The sequence shown here is derived from an EMBL/GenBank/DDBJ whole genome shotgun (WGS) entry which is preliminary data.</text>
</comment>
<keyword evidence="5 9" id="KW-0456">Lyase</keyword>
<dbReference type="InterPro" id="IPR013785">
    <property type="entry name" value="Aldolase_TIM"/>
</dbReference>
<dbReference type="GO" id="GO:0004590">
    <property type="term" value="F:orotidine-5'-phosphate decarboxylase activity"/>
    <property type="evidence" value="ECO:0007669"/>
    <property type="project" value="UniProtKB-UniRule"/>
</dbReference>